<feature type="transmembrane region" description="Helical" evidence="7">
    <location>
        <begin position="487"/>
        <end position="505"/>
    </location>
</feature>
<feature type="transmembrane region" description="Helical" evidence="7">
    <location>
        <begin position="423"/>
        <end position="443"/>
    </location>
</feature>
<gene>
    <name evidence="10" type="primary">LOC112466985</name>
</gene>
<dbReference type="AlphaFoldDB" id="A0A6J1RE78"/>
<evidence type="ECO:0000313" key="9">
    <source>
        <dbReference type="Proteomes" id="UP000504618"/>
    </source>
</evidence>
<feature type="transmembrane region" description="Helical" evidence="7">
    <location>
        <begin position="88"/>
        <end position="108"/>
    </location>
</feature>
<dbReference type="RefSeq" id="XP_024891151.1">
    <property type="nucleotide sequence ID" value="XM_025035383.1"/>
</dbReference>
<feature type="transmembrane region" description="Helical" evidence="7">
    <location>
        <begin position="175"/>
        <end position="198"/>
    </location>
</feature>
<feature type="domain" description="Major facilitator superfamily (MFS) profile" evidence="8">
    <location>
        <begin position="51"/>
        <end position="535"/>
    </location>
</feature>
<evidence type="ECO:0000256" key="3">
    <source>
        <dbReference type="ARBA" id="ARBA00022448"/>
    </source>
</evidence>
<evidence type="ECO:0000259" key="8">
    <source>
        <dbReference type="PROSITE" id="PS50850"/>
    </source>
</evidence>
<proteinExistence type="inferred from homology"/>
<dbReference type="Gene3D" id="1.20.1250.20">
    <property type="entry name" value="MFS general substrate transporter like domains"/>
    <property type="match status" value="1"/>
</dbReference>
<keyword evidence="5 7" id="KW-1133">Transmembrane helix</keyword>
<keyword evidence="4 7" id="KW-0812">Transmembrane</keyword>
<sequence length="538" mass="58998">MSNKPNVIDVSEKKQIEQRDSIIIEDVPNAKIADFETAINVAGTGKFQYLLILAIIPASWASSIDTANMSMILASAECDLGLSLVDKGLLNAITYVGMVTSGFIWGFLADVSGRKKIILYGYMADGICNILLGFSQNFGMLLFFKLLSGLIVSGPYSSLMAYCSEFYGANGRTKIPILVGFSVSFGCLVNAGLAWLVVPQSWSITLWDGAFVYNSWRLYLSLCGVPTLIGVIGLSFFPESPKFLMTQNRNEDALEVFKRIYSMNTGLPKDNYPIRALVDVNLNSKTAEQSKCQNGVKASLKSGIQQMKPIFLTPYVSRVLLFVTIQFCGMLSVNTFRLWQPQLFATINHFYSLNTNITNPTFCEILDFSTSINANKTVLEGTSSCENIVVSDSMYIDTIIVSASASICILSASIFVNYLKHRYLLLISYGCSLLCLIALIWSTSTLTTLVLTCLYIGLLSTSFNVVVGATVLLFPTSLRAMAVSMELIIGRMGAMSGNLIFPVLLEYGCTMPIISLACFTSLCMLLTCFLPNTRKHVV</sequence>
<evidence type="ECO:0000256" key="6">
    <source>
        <dbReference type="ARBA" id="ARBA00023136"/>
    </source>
</evidence>
<organism evidence="9 10">
    <name type="scientific">Temnothorax curvispinosus</name>
    <dbReference type="NCBI Taxonomy" id="300111"/>
    <lineage>
        <taxon>Eukaryota</taxon>
        <taxon>Metazoa</taxon>
        <taxon>Ecdysozoa</taxon>
        <taxon>Arthropoda</taxon>
        <taxon>Hexapoda</taxon>
        <taxon>Insecta</taxon>
        <taxon>Pterygota</taxon>
        <taxon>Neoptera</taxon>
        <taxon>Endopterygota</taxon>
        <taxon>Hymenoptera</taxon>
        <taxon>Apocrita</taxon>
        <taxon>Aculeata</taxon>
        <taxon>Formicoidea</taxon>
        <taxon>Formicidae</taxon>
        <taxon>Myrmicinae</taxon>
        <taxon>Temnothorax</taxon>
    </lineage>
</organism>
<feature type="transmembrane region" description="Helical" evidence="7">
    <location>
        <begin position="394"/>
        <end position="416"/>
    </location>
</feature>
<name>A0A6J1RE78_9HYME</name>
<dbReference type="Pfam" id="PF00083">
    <property type="entry name" value="Sugar_tr"/>
    <property type="match status" value="1"/>
</dbReference>
<dbReference type="InterPro" id="IPR005828">
    <property type="entry name" value="MFS_sugar_transport-like"/>
</dbReference>
<evidence type="ECO:0000313" key="10">
    <source>
        <dbReference type="RefSeq" id="XP_024891151.1"/>
    </source>
</evidence>
<dbReference type="InterPro" id="IPR036259">
    <property type="entry name" value="MFS_trans_sf"/>
</dbReference>
<accession>A0A6J1RE78</accession>
<dbReference type="SUPFAM" id="SSF103473">
    <property type="entry name" value="MFS general substrate transporter"/>
    <property type="match status" value="1"/>
</dbReference>
<evidence type="ECO:0000256" key="7">
    <source>
        <dbReference type="SAM" id="Phobius"/>
    </source>
</evidence>
<evidence type="ECO:0000256" key="5">
    <source>
        <dbReference type="ARBA" id="ARBA00022989"/>
    </source>
</evidence>
<feature type="transmembrane region" description="Helical" evidence="7">
    <location>
        <begin position="117"/>
        <end position="135"/>
    </location>
</feature>
<keyword evidence="9" id="KW-1185">Reference proteome</keyword>
<dbReference type="PANTHER" id="PTHR23511">
    <property type="entry name" value="SYNAPTIC VESICLE GLYCOPROTEIN 2"/>
    <property type="match status" value="1"/>
</dbReference>
<feature type="transmembrane region" description="Helical" evidence="7">
    <location>
        <begin position="315"/>
        <end position="333"/>
    </location>
</feature>
<reference evidence="10" key="1">
    <citation type="submission" date="2025-08" db="UniProtKB">
        <authorList>
            <consortium name="RefSeq"/>
        </authorList>
    </citation>
    <scope>IDENTIFICATION</scope>
    <source>
        <tissue evidence="10">Whole body</tissue>
    </source>
</reference>
<keyword evidence="3" id="KW-0813">Transport</keyword>
<comment type="subcellular location">
    <subcellularLocation>
        <location evidence="1">Membrane</location>
        <topology evidence="1">Multi-pass membrane protein</topology>
    </subcellularLocation>
</comment>
<feature type="transmembrane region" description="Helical" evidence="7">
    <location>
        <begin position="511"/>
        <end position="530"/>
    </location>
</feature>
<evidence type="ECO:0000256" key="2">
    <source>
        <dbReference type="ARBA" id="ARBA00008335"/>
    </source>
</evidence>
<evidence type="ECO:0000256" key="1">
    <source>
        <dbReference type="ARBA" id="ARBA00004141"/>
    </source>
</evidence>
<dbReference type="OrthoDB" id="3936150at2759"/>
<feature type="transmembrane region" description="Helical" evidence="7">
    <location>
        <begin position="141"/>
        <end position="163"/>
    </location>
</feature>
<dbReference type="GeneID" id="112466985"/>
<feature type="transmembrane region" description="Helical" evidence="7">
    <location>
        <begin position="449"/>
        <end position="475"/>
    </location>
</feature>
<feature type="transmembrane region" description="Helical" evidence="7">
    <location>
        <begin position="49"/>
        <end position="76"/>
    </location>
</feature>
<keyword evidence="6 7" id="KW-0472">Membrane</keyword>
<dbReference type="GO" id="GO:0022857">
    <property type="term" value="F:transmembrane transporter activity"/>
    <property type="evidence" value="ECO:0007669"/>
    <property type="project" value="InterPro"/>
</dbReference>
<dbReference type="InterPro" id="IPR020846">
    <property type="entry name" value="MFS_dom"/>
</dbReference>
<evidence type="ECO:0000256" key="4">
    <source>
        <dbReference type="ARBA" id="ARBA00022692"/>
    </source>
</evidence>
<dbReference type="Proteomes" id="UP000504618">
    <property type="component" value="Unplaced"/>
</dbReference>
<comment type="similarity">
    <text evidence="2">Belongs to the major facilitator superfamily.</text>
</comment>
<dbReference type="GO" id="GO:0016020">
    <property type="term" value="C:membrane"/>
    <property type="evidence" value="ECO:0007669"/>
    <property type="project" value="UniProtKB-SubCell"/>
</dbReference>
<dbReference type="PROSITE" id="PS50850">
    <property type="entry name" value="MFS"/>
    <property type="match status" value="1"/>
</dbReference>
<protein>
    <submittedName>
        <fullName evidence="10">Synaptic vesicle glycoprotein 2B-like</fullName>
    </submittedName>
</protein>
<feature type="transmembrane region" description="Helical" evidence="7">
    <location>
        <begin position="218"/>
        <end position="237"/>
    </location>
</feature>
<dbReference type="PANTHER" id="PTHR23511:SF36">
    <property type="entry name" value="EG:BACR7A4.13 PROTEIN-RELATED"/>
    <property type="match status" value="1"/>
</dbReference>